<keyword evidence="8" id="KW-1003">Cell membrane</keyword>
<comment type="caution">
    <text evidence="9">The sequence shown here is derived from an EMBL/GenBank/DDBJ whole genome shotgun (WGS) entry which is preliminary data.</text>
</comment>
<keyword evidence="2 8" id="KW-0812">Transmembrane</keyword>
<evidence type="ECO:0000256" key="4">
    <source>
        <dbReference type="ARBA" id="ARBA00022989"/>
    </source>
</evidence>
<sequence>MKRVKEFLVQCKRVWQVTKKPDKEEIKLISKVSAIGIIIIGIIGFLLSLIIELILKAK</sequence>
<gene>
    <name evidence="8" type="primary">secE</name>
    <name evidence="9" type="ORF">ENU91_07200</name>
</gene>
<evidence type="ECO:0000256" key="3">
    <source>
        <dbReference type="ARBA" id="ARBA00022927"/>
    </source>
</evidence>
<comment type="subcellular location">
    <subcellularLocation>
        <location evidence="8">Cell membrane</location>
        <topology evidence="8">Single-pass membrane protein</topology>
    </subcellularLocation>
    <subcellularLocation>
        <location evidence="7">Endomembrane system</location>
        <topology evidence="7">Single-pass membrane protein</topology>
    </subcellularLocation>
</comment>
<dbReference type="NCBIfam" id="TIGR00327">
    <property type="entry name" value="secE_euk_arch"/>
    <property type="match status" value="1"/>
</dbReference>
<dbReference type="GO" id="GO:0008320">
    <property type="term" value="F:protein transmembrane transporter activity"/>
    <property type="evidence" value="ECO:0007669"/>
    <property type="project" value="UniProtKB-UniRule"/>
</dbReference>
<proteinExistence type="inferred from homology"/>
<evidence type="ECO:0000256" key="6">
    <source>
        <dbReference type="ARBA" id="ARBA00023136"/>
    </source>
</evidence>
<evidence type="ECO:0000313" key="9">
    <source>
        <dbReference type="EMBL" id="HGU16409.1"/>
    </source>
</evidence>
<dbReference type="InterPro" id="IPR001901">
    <property type="entry name" value="Translocase_SecE/Sec61-g"/>
</dbReference>
<evidence type="ECO:0000256" key="2">
    <source>
        <dbReference type="ARBA" id="ARBA00022692"/>
    </source>
</evidence>
<keyword evidence="3 8" id="KW-0653">Protein transport</keyword>
<feature type="transmembrane region" description="Helical" evidence="8">
    <location>
        <begin position="32"/>
        <end position="55"/>
    </location>
</feature>
<evidence type="ECO:0000256" key="5">
    <source>
        <dbReference type="ARBA" id="ARBA00023010"/>
    </source>
</evidence>
<dbReference type="GO" id="GO:0065002">
    <property type="term" value="P:intracellular protein transmembrane transport"/>
    <property type="evidence" value="ECO:0007669"/>
    <property type="project" value="UniProtKB-UniRule"/>
</dbReference>
<keyword evidence="4 8" id="KW-1133">Transmembrane helix</keyword>
<reference evidence="9" key="1">
    <citation type="journal article" date="2020" name="mSystems">
        <title>Genome- and Community-Level Interaction Insights into Carbon Utilization and Element Cycling Functions of Hydrothermarchaeota in Hydrothermal Sediment.</title>
        <authorList>
            <person name="Zhou Z."/>
            <person name="Liu Y."/>
            <person name="Xu W."/>
            <person name="Pan J."/>
            <person name="Luo Z.H."/>
            <person name="Li M."/>
        </authorList>
    </citation>
    <scope>NUCLEOTIDE SEQUENCE [LARGE SCALE GENOMIC DNA]</scope>
    <source>
        <strain evidence="9">SpSt-711</strain>
    </source>
</reference>
<organism evidence="9">
    <name type="scientific">Thermodesulfobacterium geofontis</name>
    <dbReference type="NCBI Taxonomy" id="1295609"/>
    <lineage>
        <taxon>Bacteria</taxon>
        <taxon>Pseudomonadati</taxon>
        <taxon>Thermodesulfobacteriota</taxon>
        <taxon>Thermodesulfobacteria</taxon>
        <taxon>Thermodesulfobacteriales</taxon>
        <taxon>Thermodesulfobacteriaceae</taxon>
        <taxon>Thermodesulfobacterium</taxon>
    </lineage>
</organism>
<dbReference type="GO" id="GO:0005886">
    <property type="term" value="C:plasma membrane"/>
    <property type="evidence" value="ECO:0007669"/>
    <property type="project" value="UniProtKB-SubCell"/>
</dbReference>
<comment type="subunit">
    <text evidence="8">Component of the Sec protein translocase complex. Heterotrimer consisting of SecY, SecE and SecG subunits. The heterotrimers can form oligomers, although 1 heterotrimer is thought to be able to translocate proteins. Interacts with the ribosome. Interacts with SecDF, and other proteins may be involved. Interacts with SecA.</text>
</comment>
<dbReference type="Gene3D" id="1.20.5.820">
    <property type="entry name" value="Preprotein translocase SecE subunit"/>
    <property type="match status" value="1"/>
</dbReference>
<keyword evidence="5 8" id="KW-0811">Translocation</keyword>
<dbReference type="GO" id="GO:0043952">
    <property type="term" value="P:protein transport by the Sec complex"/>
    <property type="evidence" value="ECO:0007669"/>
    <property type="project" value="UniProtKB-UniRule"/>
</dbReference>
<dbReference type="EMBL" id="DTEI01000129">
    <property type="protein sequence ID" value="HGU16409.1"/>
    <property type="molecule type" value="Genomic_DNA"/>
</dbReference>
<dbReference type="InterPro" id="IPR008158">
    <property type="entry name" value="Translocase_Sec61-g"/>
</dbReference>
<name>A0A7V4N448_9BACT</name>
<dbReference type="AlphaFoldDB" id="A0A7V4N448"/>
<evidence type="ECO:0000256" key="7">
    <source>
        <dbReference type="ARBA" id="ARBA00037847"/>
    </source>
</evidence>
<protein>
    <recommendedName>
        <fullName evidence="8">Protein translocase subunit SecE</fullName>
    </recommendedName>
</protein>
<keyword evidence="6 8" id="KW-0472">Membrane</keyword>
<evidence type="ECO:0000256" key="8">
    <source>
        <dbReference type="HAMAP-Rule" id="MF_00422"/>
    </source>
</evidence>
<keyword evidence="1 8" id="KW-0813">Transport</keyword>
<dbReference type="Pfam" id="PF00584">
    <property type="entry name" value="SecE"/>
    <property type="match status" value="1"/>
</dbReference>
<dbReference type="GO" id="GO:0009306">
    <property type="term" value="P:protein secretion"/>
    <property type="evidence" value="ECO:0007669"/>
    <property type="project" value="UniProtKB-UniRule"/>
</dbReference>
<dbReference type="InterPro" id="IPR023391">
    <property type="entry name" value="Prot_translocase_SecE_dom_sf"/>
</dbReference>
<comment type="function">
    <text evidence="8">Essential subunit of the Sec protein translocation channel SecYEG. Clamps together the 2 halves of SecY. May contact the channel plug during translocation.</text>
</comment>
<accession>A0A7V4N448</accession>
<dbReference type="HAMAP" id="MF_00422">
    <property type="entry name" value="SecE"/>
    <property type="match status" value="1"/>
</dbReference>
<dbReference type="SUPFAM" id="SSF103456">
    <property type="entry name" value="Preprotein translocase SecE subunit"/>
    <property type="match status" value="1"/>
</dbReference>
<comment type="similarity">
    <text evidence="8">Belongs to the SecE/SEC61-gamma family.</text>
</comment>
<dbReference type="GO" id="GO:0012505">
    <property type="term" value="C:endomembrane system"/>
    <property type="evidence" value="ECO:0007669"/>
    <property type="project" value="UniProtKB-SubCell"/>
</dbReference>
<evidence type="ECO:0000256" key="1">
    <source>
        <dbReference type="ARBA" id="ARBA00022448"/>
    </source>
</evidence>
<dbReference type="GO" id="GO:0006605">
    <property type="term" value="P:protein targeting"/>
    <property type="evidence" value="ECO:0007669"/>
    <property type="project" value="UniProtKB-UniRule"/>
</dbReference>